<dbReference type="EMBL" id="FUWZ01000002">
    <property type="protein sequence ID" value="SKA03561.1"/>
    <property type="molecule type" value="Genomic_DNA"/>
</dbReference>
<name>A0A1T4QJ83_9BACT</name>
<organism evidence="1 2">
    <name type="scientific">Chitinophaga eiseniae</name>
    <dbReference type="NCBI Taxonomy" id="634771"/>
    <lineage>
        <taxon>Bacteria</taxon>
        <taxon>Pseudomonadati</taxon>
        <taxon>Bacteroidota</taxon>
        <taxon>Chitinophagia</taxon>
        <taxon>Chitinophagales</taxon>
        <taxon>Chitinophagaceae</taxon>
        <taxon>Chitinophaga</taxon>
    </lineage>
</organism>
<dbReference type="OrthoDB" id="1495600at2"/>
<gene>
    <name evidence="1" type="ORF">SAMN04488128_102394</name>
</gene>
<evidence type="ECO:0000313" key="2">
    <source>
        <dbReference type="Proteomes" id="UP000190367"/>
    </source>
</evidence>
<evidence type="ECO:0000313" key="1">
    <source>
        <dbReference type="EMBL" id="SKA03561.1"/>
    </source>
</evidence>
<sequence length="89" mass="10524">MEIRIEDIKQILKDLLNGKISREDASLWAYNLRQEADGNKLVYYPEGNEEILWESILFIEGIDLQNTPNVYLHNREDIQAFWDKMEPLG</sequence>
<dbReference type="Proteomes" id="UP000190367">
    <property type="component" value="Unassembled WGS sequence"/>
</dbReference>
<dbReference type="RefSeq" id="WP_078668949.1">
    <property type="nucleotide sequence ID" value="NZ_FUWZ01000002.1"/>
</dbReference>
<accession>A0A1T4QJ83</accession>
<proteinExistence type="predicted"/>
<protein>
    <submittedName>
        <fullName evidence="1">Uncharacterized protein</fullName>
    </submittedName>
</protein>
<keyword evidence="2" id="KW-1185">Reference proteome</keyword>
<dbReference type="AlphaFoldDB" id="A0A1T4QJ83"/>
<reference evidence="2" key="1">
    <citation type="submission" date="2017-02" db="EMBL/GenBank/DDBJ databases">
        <authorList>
            <person name="Varghese N."/>
            <person name="Submissions S."/>
        </authorList>
    </citation>
    <scope>NUCLEOTIDE SEQUENCE [LARGE SCALE GENOMIC DNA]</scope>
    <source>
        <strain evidence="2">DSM 22224</strain>
    </source>
</reference>